<gene>
    <name evidence="3" type="ORF">LCGC14_2482730</name>
</gene>
<accession>A0A0F9B7Z5</accession>
<dbReference type="InterPro" id="IPR015422">
    <property type="entry name" value="PyrdxlP-dep_Trfase_small"/>
</dbReference>
<dbReference type="Pfam" id="PF00202">
    <property type="entry name" value="Aminotran_3"/>
    <property type="match status" value="1"/>
</dbReference>
<dbReference type="PIRSF" id="PIRSF000521">
    <property type="entry name" value="Transaminase_4ab_Lys_Orn"/>
    <property type="match status" value="1"/>
</dbReference>
<evidence type="ECO:0000256" key="2">
    <source>
        <dbReference type="ARBA" id="ARBA00022898"/>
    </source>
</evidence>
<dbReference type="InterPro" id="IPR015424">
    <property type="entry name" value="PyrdxlP-dep_Trfase"/>
</dbReference>
<keyword evidence="2" id="KW-0663">Pyridoxal phosphate</keyword>
<dbReference type="PANTHER" id="PTHR43094">
    <property type="entry name" value="AMINOTRANSFERASE"/>
    <property type="match status" value="1"/>
</dbReference>
<comment type="similarity">
    <text evidence="1">Belongs to the class-III pyridoxal-phosphate-dependent aminotransferase family.</text>
</comment>
<dbReference type="CDD" id="cd00610">
    <property type="entry name" value="OAT_like"/>
    <property type="match status" value="1"/>
</dbReference>
<dbReference type="Gene3D" id="3.40.640.10">
    <property type="entry name" value="Type I PLP-dependent aspartate aminotransferase-like (Major domain)"/>
    <property type="match status" value="1"/>
</dbReference>
<dbReference type="Gene3D" id="3.90.1150.10">
    <property type="entry name" value="Aspartate Aminotransferase, domain 1"/>
    <property type="match status" value="1"/>
</dbReference>
<name>A0A0F9B7Z5_9ZZZZ</name>
<reference evidence="3" key="1">
    <citation type="journal article" date="2015" name="Nature">
        <title>Complex archaea that bridge the gap between prokaryotes and eukaryotes.</title>
        <authorList>
            <person name="Spang A."/>
            <person name="Saw J.H."/>
            <person name="Jorgensen S.L."/>
            <person name="Zaremba-Niedzwiedzka K."/>
            <person name="Martijn J."/>
            <person name="Lind A.E."/>
            <person name="van Eijk R."/>
            <person name="Schleper C."/>
            <person name="Guy L."/>
            <person name="Ettema T.J."/>
        </authorList>
    </citation>
    <scope>NUCLEOTIDE SEQUENCE</scope>
</reference>
<protein>
    <recommendedName>
        <fullName evidence="4">Aspartate aminotransferase family protein</fullName>
    </recommendedName>
</protein>
<dbReference type="GO" id="GO:0008483">
    <property type="term" value="F:transaminase activity"/>
    <property type="evidence" value="ECO:0007669"/>
    <property type="project" value="InterPro"/>
</dbReference>
<dbReference type="InterPro" id="IPR005814">
    <property type="entry name" value="Aminotrans_3"/>
</dbReference>
<dbReference type="InterPro" id="IPR015421">
    <property type="entry name" value="PyrdxlP-dep_Trfase_major"/>
</dbReference>
<feature type="non-terminal residue" evidence="3">
    <location>
        <position position="424"/>
    </location>
</feature>
<dbReference type="EMBL" id="LAZR01039148">
    <property type="protein sequence ID" value="KKL17720.1"/>
    <property type="molecule type" value="Genomic_DNA"/>
</dbReference>
<comment type="caution">
    <text evidence="3">The sequence shown here is derived from an EMBL/GenBank/DDBJ whole genome shotgun (WGS) entry which is preliminary data.</text>
</comment>
<dbReference type="AlphaFoldDB" id="A0A0F9B7Z5"/>
<evidence type="ECO:0000256" key="1">
    <source>
        <dbReference type="ARBA" id="ARBA00008954"/>
    </source>
</evidence>
<evidence type="ECO:0000313" key="3">
    <source>
        <dbReference type="EMBL" id="KKL17720.1"/>
    </source>
</evidence>
<dbReference type="SUPFAM" id="SSF53383">
    <property type="entry name" value="PLP-dependent transferases"/>
    <property type="match status" value="1"/>
</dbReference>
<proteinExistence type="inferred from homology"/>
<evidence type="ECO:0008006" key="4">
    <source>
        <dbReference type="Google" id="ProtNLM"/>
    </source>
</evidence>
<organism evidence="3">
    <name type="scientific">marine sediment metagenome</name>
    <dbReference type="NCBI Taxonomy" id="412755"/>
    <lineage>
        <taxon>unclassified sequences</taxon>
        <taxon>metagenomes</taxon>
        <taxon>ecological metagenomes</taxon>
    </lineage>
</organism>
<sequence>MDPLSKKATSLSNEQRVEYGKNLMPFYKTKDPIHMKSGKGVWFEDIHGKKYLDFTTQMFACYLGLGNEEIAEVIYETAKNMTTVHPHMHTDLRYSLVHKIASIAPKNLNRISFTVGGGPANESAMKIALKNVPGSKNFVTMWGGYHGDTLTAGAATFEATRTQAPYGNSCVLFNYVTNLNNIFMRVPHPYCYRCPIKLEPKSCEIACADLLKDMIINGVVGPLAGIILEPIQSAGGQFPFPKEYLQKVRKICDEFGALLIFDEIQTFARTGRWFAADYFGVEPDTISFGKGIGAGVPVAGIIIHDRLKPFEDIMEDLHTFQNNHIGFAAALKTLEIIERDNLLDNAVKMGRYLQDKFFEMQKKFPEIGDVRGIGLAIGVELVKDPETKEPIPRAVSDRILERCVAKGLFFQITGQSILKIKPAL</sequence>
<dbReference type="PANTHER" id="PTHR43094:SF1">
    <property type="entry name" value="AMINOTRANSFERASE CLASS-III"/>
    <property type="match status" value="1"/>
</dbReference>
<dbReference type="GO" id="GO:0030170">
    <property type="term" value="F:pyridoxal phosphate binding"/>
    <property type="evidence" value="ECO:0007669"/>
    <property type="project" value="InterPro"/>
</dbReference>